<proteinExistence type="predicted"/>
<dbReference type="Proteomes" id="UP000215374">
    <property type="component" value="Chromosome 1"/>
</dbReference>
<accession>A0A076NMI1</accession>
<dbReference type="RefSeq" id="WP_038588881.1">
    <property type="nucleotide sequence ID" value="NZ_CP009211.1"/>
</dbReference>
<evidence type="ECO:0000313" key="3">
    <source>
        <dbReference type="Proteomes" id="UP000028780"/>
    </source>
</evidence>
<organism evidence="1 3">
    <name type="scientific">Corynebacterium imitans</name>
    <dbReference type="NCBI Taxonomy" id="156978"/>
    <lineage>
        <taxon>Bacteria</taxon>
        <taxon>Bacillati</taxon>
        <taxon>Actinomycetota</taxon>
        <taxon>Actinomycetes</taxon>
        <taxon>Mycobacteriales</taxon>
        <taxon>Corynebacteriaceae</taxon>
        <taxon>Corynebacterium</taxon>
    </lineage>
</organism>
<dbReference type="KEGG" id="cii:CIMIT_02935"/>
<dbReference type="EMBL" id="CP009211">
    <property type="protein sequence ID" value="AIJ33000.1"/>
    <property type="molecule type" value="Genomic_DNA"/>
</dbReference>
<dbReference type="Pfam" id="PF11305">
    <property type="entry name" value="DUF3107"/>
    <property type="match status" value="1"/>
</dbReference>
<dbReference type="eggNOG" id="ENOG5032HUB">
    <property type="taxonomic scope" value="Bacteria"/>
</dbReference>
<dbReference type="Proteomes" id="UP000028780">
    <property type="component" value="Chromosome"/>
</dbReference>
<reference evidence="1 3" key="1">
    <citation type="submission" date="2014-08" db="EMBL/GenBank/DDBJ databases">
        <title>Complete genome sequence of Corynebacterium imitans DSM 44264, isolated from a five-month-old boy with suspected pharyngeal diphtheria.</title>
        <authorList>
            <person name="Mollmann S."/>
            <person name="Albersmeier A."/>
            <person name="Ruckert C."/>
            <person name="Tauch A."/>
        </authorList>
    </citation>
    <scope>NUCLEOTIDE SEQUENCE [LARGE SCALE GENOMIC DNA]</scope>
    <source>
        <strain evidence="1 3">DSM 44264</strain>
    </source>
</reference>
<keyword evidence="3" id="KW-1185">Reference proteome</keyword>
<reference evidence="2 4" key="2">
    <citation type="submission" date="2017-06" db="EMBL/GenBank/DDBJ databases">
        <authorList>
            <consortium name="Pathogen Informatics"/>
        </authorList>
    </citation>
    <scope>NUCLEOTIDE SEQUENCE [LARGE SCALE GENOMIC DNA]</scope>
    <source>
        <strain evidence="2 4">NCTC13015</strain>
    </source>
</reference>
<protein>
    <submittedName>
        <fullName evidence="1">ATP-binding protein</fullName>
    </submittedName>
    <submittedName>
        <fullName evidence="2">Protein of uncharacterized function (DUF3107)</fullName>
    </submittedName>
</protein>
<keyword evidence="1" id="KW-0067">ATP-binding</keyword>
<dbReference type="AlphaFoldDB" id="A0A076NMI1"/>
<dbReference type="OrthoDB" id="3268468at2"/>
<evidence type="ECO:0000313" key="2">
    <source>
        <dbReference type="EMBL" id="SNV60926.1"/>
    </source>
</evidence>
<evidence type="ECO:0000313" key="1">
    <source>
        <dbReference type="EMBL" id="AIJ33000.1"/>
    </source>
</evidence>
<gene>
    <name evidence="1" type="ORF">CIMIT_02935</name>
    <name evidence="2" type="ORF">SAMEA4535761_00652</name>
</gene>
<dbReference type="EMBL" id="LT906467">
    <property type="protein sequence ID" value="SNV60926.1"/>
    <property type="molecule type" value="Genomic_DNA"/>
</dbReference>
<dbReference type="STRING" id="156978.CIMIT_02935"/>
<dbReference type="GO" id="GO:0005524">
    <property type="term" value="F:ATP binding"/>
    <property type="evidence" value="ECO:0007669"/>
    <property type="project" value="UniProtKB-KW"/>
</dbReference>
<keyword evidence="1" id="KW-0547">Nucleotide-binding</keyword>
<evidence type="ECO:0000313" key="4">
    <source>
        <dbReference type="Proteomes" id="UP000215374"/>
    </source>
</evidence>
<name>A0A076NMI1_9CORY</name>
<sequence>MDIKIGLADTPRELVIKLPEGQEDFISTIEQAIDAGQATVKVVDDKERTYLIRTDRIAYVEQGSTTARSVGFMR</sequence>
<dbReference type="HOGENOM" id="CLU_168842_0_0_11"/>
<dbReference type="InterPro" id="IPR021456">
    <property type="entry name" value="DUF3107"/>
</dbReference>